<organism evidence="1 2">
    <name type="scientific">Commensalibacter nepenthis</name>
    <dbReference type="NCBI Taxonomy" id="3043872"/>
    <lineage>
        <taxon>Bacteria</taxon>
        <taxon>Pseudomonadati</taxon>
        <taxon>Pseudomonadota</taxon>
        <taxon>Alphaproteobacteria</taxon>
        <taxon>Acetobacterales</taxon>
        <taxon>Acetobacteraceae</taxon>
    </lineage>
</organism>
<keyword evidence="2" id="KW-1185">Reference proteome</keyword>
<dbReference type="RefSeq" id="WP_281462671.1">
    <property type="nucleotide sequence ID" value="NZ_JASBAN010000001.1"/>
</dbReference>
<accession>A0ABT6Q813</accession>
<evidence type="ECO:0000313" key="1">
    <source>
        <dbReference type="EMBL" id="MDI2113051.1"/>
    </source>
</evidence>
<gene>
    <name evidence="1" type="ORF">QJV33_07120</name>
</gene>
<sequence>MTKIENNRQVVKKEVFKLNIIDIFYLSHINWEVSRKTQKVIDKLDFLIGLKEVQSKFAFALPITNGLSRLDQINFQELSDYECDPDEIKKIDIKIIRQAAQELEEKGYLIRDTDGNLEFHQSEAV</sequence>
<dbReference type="EMBL" id="JASBAN010000001">
    <property type="protein sequence ID" value="MDI2113051.1"/>
    <property type="molecule type" value="Genomic_DNA"/>
</dbReference>
<comment type="caution">
    <text evidence="1">The sequence shown here is derived from an EMBL/GenBank/DDBJ whole genome shotgun (WGS) entry which is preliminary data.</text>
</comment>
<name>A0ABT6Q813_9PROT</name>
<proteinExistence type="predicted"/>
<reference evidence="1" key="1">
    <citation type="submission" date="2023-05" db="EMBL/GenBank/DDBJ databases">
        <title>Whole genome sequence of Commensalibacter sp.</title>
        <authorList>
            <person name="Charoenyingcharoen P."/>
            <person name="Yukphan P."/>
        </authorList>
    </citation>
    <scope>NUCLEOTIDE SEQUENCE</scope>
    <source>
        <strain evidence="1">TBRC 10068</strain>
    </source>
</reference>
<protein>
    <submittedName>
        <fullName evidence="1">Uncharacterized protein</fullName>
    </submittedName>
</protein>
<dbReference type="Proteomes" id="UP001431775">
    <property type="component" value="Unassembled WGS sequence"/>
</dbReference>
<evidence type="ECO:0000313" key="2">
    <source>
        <dbReference type="Proteomes" id="UP001431775"/>
    </source>
</evidence>